<dbReference type="GO" id="GO:0004867">
    <property type="term" value="F:serine-type endopeptidase inhibitor activity"/>
    <property type="evidence" value="ECO:0007669"/>
    <property type="project" value="InterPro"/>
</dbReference>
<accession>A0A3S5CM57</accession>
<dbReference type="Pfam" id="PF00014">
    <property type="entry name" value="Kunitz_BPTI"/>
    <property type="match status" value="1"/>
</dbReference>
<evidence type="ECO:0000256" key="4">
    <source>
        <dbReference type="ARBA" id="ARBA00023157"/>
    </source>
</evidence>
<dbReference type="SMART" id="SM00209">
    <property type="entry name" value="TSP1"/>
    <property type="match status" value="1"/>
</dbReference>
<dbReference type="InterPro" id="IPR002223">
    <property type="entry name" value="Kunitz_BPTI"/>
</dbReference>
<evidence type="ECO:0000313" key="7">
    <source>
        <dbReference type="EMBL" id="VEL32290.1"/>
    </source>
</evidence>
<dbReference type="Pfam" id="PF00090">
    <property type="entry name" value="TSP_1"/>
    <property type="match status" value="1"/>
</dbReference>
<evidence type="ECO:0000256" key="1">
    <source>
        <dbReference type="ARBA" id="ARBA00004613"/>
    </source>
</evidence>
<protein>
    <recommendedName>
        <fullName evidence="6">BPTI/Kunitz inhibitor domain-containing protein</fullName>
    </recommendedName>
</protein>
<dbReference type="Gene3D" id="2.20.100.10">
    <property type="entry name" value="Thrombospondin type-1 (TSP1) repeat"/>
    <property type="match status" value="1"/>
</dbReference>
<dbReference type="PROSITE" id="PS50092">
    <property type="entry name" value="TSP1"/>
    <property type="match status" value="1"/>
</dbReference>
<dbReference type="SMART" id="SM00131">
    <property type="entry name" value="KU"/>
    <property type="match status" value="1"/>
</dbReference>
<dbReference type="InterPro" id="IPR036383">
    <property type="entry name" value="TSP1_rpt_sf"/>
</dbReference>
<dbReference type="SUPFAM" id="SSF57362">
    <property type="entry name" value="BPTI-like"/>
    <property type="match status" value="1"/>
</dbReference>
<dbReference type="OrthoDB" id="347314at2759"/>
<sequence>MLPWTAWAPCNATCETREGIQSRRRYLARPSEANSCHHLFRSSQELQTRVLTEERACMPPPEQCDPLTVCAEGRKDGVTCGDPQPAFYYSAMEHACLAFTYLGCKGGRNRFESRESCERVCLAPVQALPAWRRERMAFLQYKTAQMSSNASGEVASEKQPKSYCGLPMDAGEECPDSSQGPRIQW</sequence>
<gene>
    <name evidence="7" type="ORF">PXEA_LOCUS25730</name>
</gene>
<dbReference type="EMBL" id="CAAALY010132680">
    <property type="protein sequence ID" value="VEL32290.1"/>
    <property type="molecule type" value="Genomic_DNA"/>
</dbReference>
<dbReference type="GO" id="GO:0005615">
    <property type="term" value="C:extracellular space"/>
    <property type="evidence" value="ECO:0007669"/>
    <property type="project" value="TreeGrafter"/>
</dbReference>
<dbReference type="InterPro" id="IPR020901">
    <property type="entry name" value="Prtase_inh_Kunz-CS"/>
</dbReference>
<dbReference type="GO" id="GO:0050431">
    <property type="term" value="F:transforming growth factor beta binding"/>
    <property type="evidence" value="ECO:0007669"/>
    <property type="project" value="TreeGrafter"/>
</dbReference>
<keyword evidence="8" id="KW-1185">Reference proteome</keyword>
<name>A0A3S5CM57_9PLAT</name>
<dbReference type="Gene3D" id="4.10.410.10">
    <property type="entry name" value="Pancreatic trypsin inhibitor Kunitz domain"/>
    <property type="match status" value="1"/>
</dbReference>
<feature type="domain" description="BPTI/Kunitz inhibitor" evidence="6">
    <location>
        <begin position="70"/>
        <end position="121"/>
    </location>
</feature>
<keyword evidence="4" id="KW-1015">Disulfide bond</keyword>
<keyword evidence="2" id="KW-0964">Secreted</keyword>
<organism evidence="7 8">
    <name type="scientific">Protopolystoma xenopodis</name>
    <dbReference type="NCBI Taxonomy" id="117903"/>
    <lineage>
        <taxon>Eukaryota</taxon>
        <taxon>Metazoa</taxon>
        <taxon>Spiralia</taxon>
        <taxon>Lophotrochozoa</taxon>
        <taxon>Platyhelminthes</taxon>
        <taxon>Monogenea</taxon>
        <taxon>Polyopisthocotylea</taxon>
        <taxon>Polystomatidea</taxon>
        <taxon>Polystomatidae</taxon>
        <taxon>Protopolystoma</taxon>
    </lineage>
</organism>
<feature type="compositionally biased region" description="Polar residues" evidence="5">
    <location>
        <begin position="176"/>
        <end position="185"/>
    </location>
</feature>
<dbReference type="AlphaFoldDB" id="A0A3S5CM57"/>
<proteinExistence type="predicted"/>
<dbReference type="Proteomes" id="UP000784294">
    <property type="component" value="Unassembled WGS sequence"/>
</dbReference>
<evidence type="ECO:0000259" key="6">
    <source>
        <dbReference type="PROSITE" id="PS50279"/>
    </source>
</evidence>
<comment type="caution">
    <text evidence="7">The sequence shown here is derived from an EMBL/GenBank/DDBJ whole genome shotgun (WGS) entry which is preliminary data.</text>
</comment>
<evidence type="ECO:0000256" key="2">
    <source>
        <dbReference type="ARBA" id="ARBA00022525"/>
    </source>
</evidence>
<evidence type="ECO:0000313" key="8">
    <source>
        <dbReference type="Proteomes" id="UP000784294"/>
    </source>
</evidence>
<dbReference type="InterPro" id="IPR036880">
    <property type="entry name" value="Kunitz_BPTI_sf"/>
</dbReference>
<feature type="region of interest" description="Disordered" evidence="5">
    <location>
        <begin position="149"/>
        <end position="185"/>
    </location>
</feature>
<dbReference type="SUPFAM" id="SSF82895">
    <property type="entry name" value="TSP-1 type 1 repeat"/>
    <property type="match status" value="1"/>
</dbReference>
<comment type="subcellular location">
    <subcellularLocation>
        <location evidence="1">Secreted</location>
    </subcellularLocation>
</comment>
<reference evidence="7" key="1">
    <citation type="submission" date="2018-11" db="EMBL/GenBank/DDBJ databases">
        <authorList>
            <consortium name="Pathogen Informatics"/>
        </authorList>
    </citation>
    <scope>NUCLEOTIDE SEQUENCE</scope>
</reference>
<dbReference type="PROSITE" id="PS00280">
    <property type="entry name" value="BPTI_KUNITZ_1"/>
    <property type="match status" value="1"/>
</dbReference>
<keyword evidence="3" id="KW-0732">Signal</keyword>
<dbReference type="PANTHER" id="PTHR45938:SF7">
    <property type="entry name" value="WAP, KAZAL, IMMUNOGLOBULIN, KUNITZ AND NTR DOMAIN-CONTAINING PROTEIN 2"/>
    <property type="match status" value="1"/>
</dbReference>
<dbReference type="GO" id="GO:0048019">
    <property type="term" value="F:receptor antagonist activity"/>
    <property type="evidence" value="ECO:0007669"/>
    <property type="project" value="TreeGrafter"/>
</dbReference>
<dbReference type="InterPro" id="IPR000884">
    <property type="entry name" value="TSP1_rpt"/>
</dbReference>
<dbReference type="PANTHER" id="PTHR45938">
    <property type="entry name" value="ACP24A4-RELATED"/>
    <property type="match status" value="1"/>
</dbReference>
<dbReference type="PROSITE" id="PS50279">
    <property type="entry name" value="BPTI_KUNITZ_2"/>
    <property type="match status" value="1"/>
</dbReference>
<evidence type="ECO:0000256" key="5">
    <source>
        <dbReference type="SAM" id="MobiDB-lite"/>
    </source>
</evidence>
<evidence type="ECO:0000256" key="3">
    <source>
        <dbReference type="ARBA" id="ARBA00022729"/>
    </source>
</evidence>